<sequence length="85" mass="9275">MSLSIKNEDVHAAVRDLARILGVSQTSAVEMAVRAKLDELDAERQRAARNRRIDDAIAAAQEAFRGIDLGQASDDLYDPVTGLPR</sequence>
<reference evidence="2 3" key="1">
    <citation type="journal article" date="2019" name="Int. J. Syst. Evol. Microbiol.">
        <title>The Global Catalogue of Microorganisms (GCM) 10K type strain sequencing project: providing services to taxonomists for standard genome sequencing and annotation.</title>
        <authorList>
            <consortium name="The Broad Institute Genomics Platform"/>
            <consortium name="The Broad Institute Genome Sequencing Center for Infectious Disease"/>
            <person name="Wu L."/>
            <person name="Ma J."/>
        </authorList>
    </citation>
    <scope>NUCLEOTIDE SEQUENCE [LARGE SCALE GENOMIC DNA]</scope>
    <source>
        <strain evidence="2 3">JCM 14900</strain>
    </source>
</reference>
<evidence type="ECO:0000256" key="1">
    <source>
        <dbReference type="ARBA" id="ARBA00022649"/>
    </source>
</evidence>
<dbReference type="InterPro" id="IPR011660">
    <property type="entry name" value="VapB-like"/>
</dbReference>
<proteinExistence type="predicted"/>
<dbReference type="Pfam" id="PF07704">
    <property type="entry name" value="PSK_trans_fac"/>
    <property type="match status" value="1"/>
</dbReference>
<keyword evidence="3" id="KW-1185">Reference proteome</keyword>
<dbReference type="Proteomes" id="UP001501343">
    <property type="component" value="Unassembled WGS sequence"/>
</dbReference>
<comment type="caution">
    <text evidence="2">The sequence shown here is derived from an EMBL/GenBank/DDBJ whole genome shotgun (WGS) entry which is preliminary data.</text>
</comment>
<keyword evidence="1" id="KW-1277">Toxin-antitoxin system</keyword>
<evidence type="ECO:0000313" key="3">
    <source>
        <dbReference type="Proteomes" id="UP001501343"/>
    </source>
</evidence>
<dbReference type="EMBL" id="BAAAOF010000002">
    <property type="protein sequence ID" value="GAA1918880.1"/>
    <property type="molecule type" value="Genomic_DNA"/>
</dbReference>
<evidence type="ECO:0008006" key="4">
    <source>
        <dbReference type="Google" id="ProtNLM"/>
    </source>
</evidence>
<dbReference type="RefSeq" id="WP_248145923.1">
    <property type="nucleotide sequence ID" value="NZ_BAAAOF010000002.1"/>
</dbReference>
<name>A0ABN2PEA4_9MICO</name>
<gene>
    <name evidence="2" type="ORF">GCM10009775_09300</name>
</gene>
<protein>
    <recommendedName>
        <fullName evidence="4">Antitoxin VapB</fullName>
    </recommendedName>
</protein>
<organism evidence="2 3">
    <name type="scientific">Microbacterium aoyamense</name>
    <dbReference type="NCBI Taxonomy" id="344166"/>
    <lineage>
        <taxon>Bacteria</taxon>
        <taxon>Bacillati</taxon>
        <taxon>Actinomycetota</taxon>
        <taxon>Actinomycetes</taxon>
        <taxon>Micrococcales</taxon>
        <taxon>Microbacteriaceae</taxon>
        <taxon>Microbacterium</taxon>
    </lineage>
</organism>
<accession>A0ABN2PEA4</accession>
<evidence type="ECO:0000313" key="2">
    <source>
        <dbReference type="EMBL" id="GAA1918880.1"/>
    </source>
</evidence>